<sequence length="462" mass="53587">MFPSVTPNSFMVLETNLRGNYPSQSQSMHLQENFLKPRMKDDLNPFGAHSSHGNFLQDFHNIDQFHHVHGSSSSNQVFGVQTQNFDLFGNAECANTDFEVYDGKSFAENNNGSEHEHNLIDNFQYDGYNLNIPRRNELDLMVENHSYFSFNNPSETKPLNCVVPEDEVSSIAPTNYFQRAGLNRNNRLLSPTTRRAFKARKKTEIVKGQWTADEDRLLAQMVEQYGIRKWSHIAQKLPGRIGKQCRERWHNHLRPDIKKDIWTDEEDKVLIQAHEEIGNKWAEIAKRLPGRTENSIKNHWNATKRRQYSKRKCRSKYPRSTLLQEYIKSLNLDQNPPRDFRKRSSAKAKKTITCSTSKAAQQIPQPQIANQFCPNDRSVPNYEFNDFSLDDNLFEEECGIVSLLDDMSSVPTMDEKEFDDKQCDKGSMEVVNLDEPKFEKQVEVKKDLDLVEMISQVNQSIN</sequence>
<dbReference type="GO" id="GO:0000978">
    <property type="term" value="F:RNA polymerase II cis-regulatory region sequence-specific DNA binding"/>
    <property type="evidence" value="ECO:0007669"/>
    <property type="project" value="TreeGrafter"/>
</dbReference>
<feature type="domain" description="HTH myb-type" evidence="7">
    <location>
        <begin position="202"/>
        <end position="257"/>
    </location>
</feature>
<dbReference type="CDD" id="cd00167">
    <property type="entry name" value="SANT"/>
    <property type="match status" value="2"/>
</dbReference>
<protein>
    <submittedName>
        <fullName evidence="8">MYB family transcription factor</fullName>
    </submittedName>
</protein>
<evidence type="ECO:0000256" key="3">
    <source>
        <dbReference type="ARBA" id="ARBA00023015"/>
    </source>
</evidence>
<keyword evidence="3" id="KW-0805">Transcription regulation</keyword>
<dbReference type="InterPro" id="IPR050560">
    <property type="entry name" value="MYB_TF"/>
</dbReference>
<dbReference type="InterPro" id="IPR009057">
    <property type="entry name" value="Homeodomain-like_sf"/>
</dbReference>
<evidence type="ECO:0000256" key="1">
    <source>
        <dbReference type="ARBA" id="ARBA00004123"/>
    </source>
</evidence>
<gene>
    <name evidence="8" type="primary">EVM0019251.1</name>
</gene>
<dbReference type="Gene3D" id="1.10.10.60">
    <property type="entry name" value="Homeodomain-like"/>
    <property type="match status" value="2"/>
</dbReference>
<dbReference type="AlphaFoldDB" id="A0A896WC55"/>
<dbReference type="InterPro" id="IPR017930">
    <property type="entry name" value="Myb_dom"/>
</dbReference>
<feature type="domain" description="Myb-like" evidence="6">
    <location>
        <begin position="254"/>
        <end position="304"/>
    </location>
</feature>
<evidence type="ECO:0000313" key="8">
    <source>
        <dbReference type="EMBL" id="QSD99532.1"/>
    </source>
</evidence>
<dbReference type="PANTHER" id="PTHR45614">
    <property type="entry name" value="MYB PROTEIN-RELATED"/>
    <property type="match status" value="1"/>
</dbReference>
<comment type="subcellular location">
    <subcellularLocation>
        <location evidence="1">Nucleus</location>
    </subcellularLocation>
</comment>
<dbReference type="PROSITE" id="PS51294">
    <property type="entry name" value="HTH_MYB"/>
    <property type="match status" value="2"/>
</dbReference>
<dbReference type="Pfam" id="PF00249">
    <property type="entry name" value="Myb_DNA-binding"/>
    <property type="match status" value="2"/>
</dbReference>
<name>A0A896WC55_MELAB</name>
<dbReference type="GO" id="GO:0005634">
    <property type="term" value="C:nucleus"/>
    <property type="evidence" value="ECO:0007669"/>
    <property type="project" value="UniProtKB-SubCell"/>
</dbReference>
<feature type="domain" description="Myb-like" evidence="6">
    <location>
        <begin position="202"/>
        <end position="253"/>
    </location>
</feature>
<dbReference type="InterPro" id="IPR001005">
    <property type="entry name" value="SANT/Myb"/>
</dbReference>
<evidence type="ECO:0000256" key="4">
    <source>
        <dbReference type="ARBA" id="ARBA00023125"/>
    </source>
</evidence>
<keyword evidence="2" id="KW-0677">Repeat</keyword>
<keyword evidence="5" id="KW-0539">Nucleus</keyword>
<keyword evidence="4" id="KW-0238">DNA-binding</keyword>
<evidence type="ECO:0000259" key="7">
    <source>
        <dbReference type="PROSITE" id="PS51294"/>
    </source>
</evidence>
<evidence type="ECO:0000259" key="6">
    <source>
        <dbReference type="PROSITE" id="PS50090"/>
    </source>
</evidence>
<reference evidence="8" key="1">
    <citation type="journal article" name="Plants (Basel)">
        <title>NAC and MYB Families and Lignin Biosynthesis-Related Members Identification and Expression Analysis in Melilotus albus.</title>
        <authorList>
            <person name="Chen L."/>
            <person name="Wu F."/>
            <person name="Zhang J."/>
        </authorList>
    </citation>
    <scope>NUCLEOTIDE SEQUENCE</scope>
</reference>
<dbReference type="SMART" id="SM00717">
    <property type="entry name" value="SANT"/>
    <property type="match status" value="2"/>
</dbReference>
<keyword evidence="3" id="KW-0804">Transcription</keyword>
<evidence type="ECO:0000256" key="5">
    <source>
        <dbReference type="ARBA" id="ARBA00023242"/>
    </source>
</evidence>
<dbReference type="SUPFAM" id="SSF46689">
    <property type="entry name" value="Homeodomain-like"/>
    <property type="match status" value="1"/>
</dbReference>
<dbReference type="GO" id="GO:0000981">
    <property type="term" value="F:DNA-binding transcription factor activity, RNA polymerase II-specific"/>
    <property type="evidence" value="ECO:0007669"/>
    <property type="project" value="TreeGrafter"/>
</dbReference>
<dbReference type="FunFam" id="1.10.10.60:FF:000381">
    <property type="entry name" value="Transcription factor MYB119"/>
    <property type="match status" value="1"/>
</dbReference>
<dbReference type="FunFam" id="1.10.10.60:FF:000010">
    <property type="entry name" value="Transcriptional activator Myb isoform A"/>
    <property type="match status" value="1"/>
</dbReference>
<dbReference type="PROSITE" id="PS50090">
    <property type="entry name" value="MYB_LIKE"/>
    <property type="match status" value="2"/>
</dbReference>
<accession>A0A896WC55</accession>
<evidence type="ECO:0000256" key="2">
    <source>
        <dbReference type="ARBA" id="ARBA00022737"/>
    </source>
</evidence>
<feature type="domain" description="HTH myb-type" evidence="7">
    <location>
        <begin position="258"/>
        <end position="308"/>
    </location>
</feature>
<organism evidence="8">
    <name type="scientific">Melilotus albus</name>
    <name type="common">White sweet clover</name>
    <name type="synonym">Melilotus officinalis subsp. albus</name>
    <dbReference type="NCBI Taxonomy" id="47082"/>
    <lineage>
        <taxon>Eukaryota</taxon>
        <taxon>Viridiplantae</taxon>
        <taxon>Streptophyta</taxon>
        <taxon>Embryophyta</taxon>
        <taxon>Tracheophyta</taxon>
        <taxon>Spermatophyta</taxon>
        <taxon>Magnoliopsida</taxon>
        <taxon>eudicotyledons</taxon>
        <taxon>Gunneridae</taxon>
        <taxon>Pentapetalae</taxon>
        <taxon>rosids</taxon>
        <taxon>fabids</taxon>
        <taxon>Fabales</taxon>
        <taxon>Fabaceae</taxon>
        <taxon>Papilionoideae</taxon>
        <taxon>50 kb inversion clade</taxon>
        <taxon>NPAAA clade</taxon>
        <taxon>Hologalegina</taxon>
        <taxon>IRL clade</taxon>
        <taxon>Trifolieae</taxon>
        <taxon>Melilotus</taxon>
    </lineage>
</organism>
<proteinExistence type="predicted"/>
<dbReference type="PANTHER" id="PTHR45614:SF285">
    <property type="entry name" value="TRANSCRIPTION FACTOR MYB98"/>
    <property type="match status" value="1"/>
</dbReference>
<dbReference type="EMBL" id="MW302378">
    <property type="protein sequence ID" value="QSD99532.1"/>
    <property type="molecule type" value="Genomic_DNA"/>
</dbReference>